<accession>A0A975BR91</accession>
<keyword evidence="2" id="KW-1185">Reference proteome</keyword>
<dbReference type="AlphaFoldDB" id="A0A975BR91"/>
<reference evidence="1" key="1">
    <citation type="journal article" date="2021" name="Microb. Physiol.">
        <title>Proteogenomic Insights into the Physiology of Marine, Sulfate-Reducing, Filamentous Desulfonema limicola and Desulfonema magnum.</title>
        <authorList>
            <person name="Schnaars V."/>
            <person name="Wohlbrand L."/>
            <person name="Scheve S."/>
            <person name="Hinrichs C."/>
            <person name="Reinhardt R."/>
            <person name="Rabus R."/>
        </authorList>
    </citation>
    <scope>NUCLEOTIDE SEQUENCE</scope>
    <source>
        <strain evidence="1">4be13</strain>
    </source>
</reference>
<sequence length="76" mass="8832">MVLSQKIKADFVLVNTKKYLHPILCNLLPFRLKLIFCVCFQPRFRQLNLFKRLSGGYSEQADIARSFNILNRLATG</sequence>
<gene>
    <name evidence="1" type="ORF">dnm_062940</name>
</gene>
<dbReference type="EMBL" id="CP061800">
    <property type="protein sequence ID" value="QTA90232.1"/>
    <property type="molecule type" value="Genomic_DNA"/>
</dbReference>
<organism evidence="1 2">
    <name type="scientific">Desulfonema magnum</name>
    <dbReference type="NCBI Taxonomy" id="45655"/>
    <lineage>
        <taxon>Bacteria</taxon>
        <taxon>Pseudomonadati</taxon>
        <taxon>Thermodesulfobacteriota</taxon>
        <taxon>Desulfobacteria</taxon>
        <taxon>Desulfobacterales</taxon>
        <taxon>Desulfococcaceae</taxon>
        <taxon>Desulfonema</taxon>
    </lineage>
</organism>
<evidence type="ECO:0000313" key="1">
    <source>
        <dbReference type="EMBL" id="QTA90232.1"/>
    </source>
</evidence>
<dbReference type="KEGG" id="dmm:dnm_062940"/>
<name>A0A975BR91_9BACT</name>
<dbReference type="Proteomes" id="UP000663722">
    <property type="component" value="Chromosome"/>
</dbReference>
<evidence type="ECO:0000313" key="2">
    <source>
        <dbReference type="Proteomes" id="UP000663722"/>
    </source>
</evidence>
<proteinExistence type="predicted"/>
<protein>
    <submittedName>
        <fullName evidence="1">Uncharacterized protein</fullName>
    </submittedName>
</protein>